<dbReference type="EMBL" id="AWWI01000026">
    <property type="protein sequence ID" value="PIL21742.1"/>
    <property type="molecule type" value="Genomic_DNA"/>
</dbReference>
<evidence type="ECO:0000313" key="1">
    <source>
        <dbReference type="EMBL" id="PIL21742.1"/>
    </source>
</evidence>
<organism evidence="1 2">
    <name type="scientific">Puniceibacterium antarcticum</name>
    <dbReference type="NCBI Taxonomy" id="1206336"/>
    <lineage>
        <taxon>Bacteria</taxon>
        <taxon>Pseudomonadati</taxon>
        <taxon>Pseudomonadota</taxon>
        <taxon>Alphaproteobacteria</taxon>
        <taxon>Rhodobacterales</taxon>
        <taxon>Paracoccaceae</taxon>
        <taxon>Puniceibacterium</taxon>
    </lineage>
</organism>
<dbReference type="RefSeq" id="WP_099909528.1">
    <property type="nucleotide sequence ID" value="NZ_AWWI01000026.1"/>
</dbReference>
<sequence>MTPEQTQADLLPGFLAISSVLTGFSEHALRGTGQTELYLATACEMVGDDSMRMMLGAFSACDIGDDTEAMGRHMRLCILSHARFGPLARNLIKLWYIGTWHCMPRDWHEAFGGNPADRDHIPSPTSYTEGLLWPAIGANPPGAKPFGYGMWANPPRVTRA</sequence>
<reference evidence="1 2" key="1">
    <citation type="submission" date="2013-09" db="EMBL/GenBank/DDBJ databases">
        <title>Genome sequencing of Phaeobacter antarcticus sp. nov. SM1211.</title>
        <authorList>
            <person name="Zhang X.-Y."/>
            <person name="Liu C."/>
            <person name="Chen X.-L."/>
            <person name="Xie B.-B."/>
            <person name="Qin Q.-L."/>
            <person name="Rong J.-C."/>
            <person name="Zhang Y.-Z."/>
        </authorList>
    </citation>
    <scope>NUCLEOTIDE SEQUENCE [LARGE SCALE GENOMIC DNA]</scope>
    <source>
        <strain evidence="1 2">SM1211</strain>
    </source>
</reference>
<gene>
    <name evidence="1" type="ORF">P775_02900</name>
</gene>
<name>A0A2G8RJS0_9RHOB</name>
<comment type="caution">
    <text evidence="1">The sequence shown here is derived from an EMBL/GenBank/DDBJ whole genome shotgun (WGS) entry which is preliminary data.</text>
</comment>
<dbReference type="AlphaFoldDB" id="A0A2G8RJS0"/>
<protein>
    <submittedName>
        <fullName evidence="1">Uncharacterized protein</fullName>
    </submittedName>
</protein>
<dbReference type="OrthoDB" id="495830at2"/>
<keyword evidence="2" id="KW-1185">Reference proteome</keyword>
<evidence type="ECO:0000313" key="2">
    <source>
        <dbReference type="Proteomes" id="UP000231259"/>
    </source>
</evidence>
<accession>A0A2G8RJS0</accession>
<proteinExistence type="predicted"/>
<dbReference type="Proteomes" id="UP000231259">
    <property type="component" value="Unassembled WGS sequence"/>
</dbReference>